<feature type="compositionally biased region" description="Pro residues" evidence="1">
    <location>
        <begin position="877"/>
        <end position="887"/>
    </location>
</feature>
<feature type="region of interest" description="Disordered" evidence="1">
    <location>
        <begin position="866"/>
        <end position="902"/>
    </location>
</feature>
<evidence type="ECO:0000256" key="1">
    <source>
        <dbReference type="SAM" id="MobiDB-lite"/>
    </source>
</evidence>
<accession>A0A7S0ZVC0</accession>
<feature type="compositionally biased region" description="Low complexity" evidence="1">
    <location>
        <begin position="202"/>
        <end position="212"/>
    </location>
</feature>
<evidence type="ECO:0000313" key="2">
    <source>
        <dbReference type="EMBL" id="CAD8833569.1"/>
    </source>
</evidence>
<organism evidence="2">
    <name type="scientific">Noctiluca scintillans</name>
    <name type="common">Sea sparkle</name>
    <name type="synonym">Red tide dinoflagellate</name>
    <dbReference type="NCBI Taxonomy" id="2966"/>
    <lineage>
        <taxon>Eukaryota</taxon>
        <taxon>Sar</taxon>
        <taxon>Alveolata</taxon>
        <taxon>Dinophyceae</taxon>
        <taxon>Noctilucales</taxon>
        <taxon>Noctilucaceae</taxon>
        <taxon>Noctiluca</taxon>
    </lineage>
</organism>
<dbReference type="EMBL" id="HBFQ01011303">
    <property type="protein sequence ID" value="CAD8833569.1"/>
    <property type="molecule type" value="Transcribed_RNA"/>
</dbReference>
<feature type="region of interest" description="Disordered" evidence="1">
    <location>
        <begin position="664"/>
        <end position="727"/>
    </location>
</feature>
<feature type="compositionally biased region" description="Acidic residues" evidence="1">
    <location>
        <begin position="114"/>
        <end position="123"/>
    </location>
</feature>
<proteinExistence type="predicted"/>
<feature type="compositionally biased region" description="Basic residues" evidence="1">
    <location>
        <begin position="712"/>
        <end position="721"/>
    </location>
</feature>
<feature type="region of interest" description="Disordered" evidence="1">
    <location>
        <begin position="331"/>
        <end position="445"/>
    </location>
</feature>
<gene>
    <name evidence="2" type="ORF">NSCI0253_LOCUS7917</name>
</gene>
<feature type="compositionally biased region" description="Polar residues" evidence="1">
    <location>
        <begin position="681"/>
        <end position="694"/>
    </location>
</feature>
<feature type="compositionally biased region" description="Basic and acidic residues" evidence="1">
    <location>
        <begin position="702"/>
        <end position="711"/>
    </location>
</feature>
<feature type="region of interest" description="Disordered" evidence="1">
    <location>
        <begin position="289"/>
        <end position="308"/>
    </location>
</feature>
<protein>
    <submittedName>
        <fullName evidence="2">Uncharacterized protein</fullName>
    </submittedName>
</protein>
<sequence length="902" mass="96379">MAAESDHMSKVGLVEPTVGREPESLQECSEAARGSSPLEANVTVQGSIAHADGDSLGPGVNHPDSQLSGPAHDADPQELGKPACQEVNVSETSESVHVGHHSVDPSRQVHTDADNFDPGDDLSDAQVPDSAVEADLPKPETSDCEDLQESGSRTDFEASSEAAHVDDLAVDVPGPACVALSSPPPDLAVNADDDGYVSDFASEGVGSTSGVGEESGELHQSPGEGSHHSSTASLSREPLATTPASGSKPEADESRGEPLMPPEVSDLHGRPSSSVPNPVCAEAVLSPRVRGESGIGGGFDFFPPEAEKPGACQGDPTCDVPAESSCVEAPSCVPSTGAVEPCKTPVAEPPVQTGDTELQVDAQLDTTEHDFPPDSTLTPTSGGLLRDRDDHSSTHGLGNHLDEGFATSPHPSHAQPGAVQCGSPMERPATVSSRGGVSDLTFASNPGEVVEDGRRVSAWSDDLAPSACDIPLTTCHGDEQHTPAPQKEAQLAAESAHAFLGSLIGNASSKFREERGDLPDMFSALSLDVTPRRTPLSSLASDISSTDPMALDAKIFLDCDDSLSQSSSDCLARALPRTQQSAVSGAMVLSWQGHRVSGLTPPSPAQSTSPSRRFRHTGLADLFAADADLTVSWGSPTASPSSQLSKPLCVPSINVLTALYGSERQTRAHRAQPVSGARTPRTAQSCPSQPQSQRARAPPKPDSTRWEDQERIRKRHQANLHRSRERDAQQIREVVARQQYHTLLRDIDAQMRCVSQEQEWRRRELERRRRIEHSRTDVAIMTEEERRLRYGKNFALTSSSQSACRWARGKDTSRRSVRFDPKVGSLLLGVSSRGVRDPLLPEDYTGLPELDDVSFHRLDAAALPRHRVEKPARVHPRPSPFPVPPGGRKPDSRTRFPRTWQA</sequence>
<feature type="region of interest" description="Disordered" evidence="1">
    <location>
        <begin position="1"/>
        <end position="279"/>
    </location>
</feature>
<feature type="compositionally biased region" description="Basic residues" evidence="1">
    <location>
        <begin position="866"/>
        <end position="876"/>
    </location>
</feature>
<reference evidence="2" key="1">
    <citation type="submission" date="2021-01" db="EMBL/GenBank/DDBJ databases">
        <authorList>
            <person name="Corre E."/>
            <person name="Pelletier E."/>
            <person name="Niang G."/>
            <person name="Scheremetjew M."/>
            <person name="Finn R."/>
            <person name="Kale V."/>
            <person name="Holt S."/>
            <person name="Cochrane G."/>
            <person name="Meng A."/>
            <person name="Brown T."/>
            <person name="Cohen L."/>
        </authorList>
    </citation>
    <scope>NUCLEOTIDE SEQUENCE</scope>
</reference>
<dbReference type="AlphaFoldDB" id="A0A7S0ZVC0"/>
<feature type="compositionally biased region" description="Basic and acidic residues" evidence="1">
    <location>
        <begin position="101"/>
        <end position="113"/>
    </location>
</feature>
<name>A0A7S0ZVC0_NOCSC</name>